<dbReference type="HOGENOM" id="CLU_1596307_0_0_1"/>
<dbReference type="InterPro" id="IPR039032">
    <property type="entry name" value="Rim-like"/>
</dbReference>
<dbReference type="OrthoDB" id="10059918at2759"/>
<dbReference type="InterPro" id="IPR013083">
    <property type="entry name" value="Znf_RING/FYVE/PHD"/>
</dbReference>
<gene>
    <name evidence="4" type="primary">20199425</name>
    <name evidence="3" type="ORF">HELRODRAFT_162059</name>
</gene>
<proteinExistence type="predicted"/>
<dbReference type="PANTHER" id="PTHR12157">
    <property type="entry name" value="REGULATING SYNAPTIC MEMBRANE EXOCYTOSIS PROTEIN"/>
    <property type="match status" value="1"/>
</dbReference>
<evidence type="ECO:0000259" key="2">
    <source>
        <dbReference type="Pfam" id="PF02318"/>
    </source>
</evidence>
<dbReference type="STRING" id="6412.T1ES75"/>
<protein>
    <recommendedName>
        <fullName evidence="2">FYVE-type zinc finger domain-containing protein</fullName>
    </recommendedName>
</protein>
<dbReference type="Proteomes" id="UP000015101">
    <property type="component" value="Unassembled WGS sequence"/>
</dbReference>
<reference evidence="5" key="1">
    <citation type="submission" date="2012-12" db="EMBL/GenBank/DDBJ databases">
        <authorList>
            <person name="Hellsten U."/>
            <person name="Grimwood J."/>
            <person name="Chapman J.A."/>
            <person name="Shapiro H."/>
            <person name="Aerts A."/>
            <person name="Otillar R.P."/>
            <person name="Terry A.Y."/>
            <person name="Boore J.L."/>
            <person name="Simakov O."/>
            <person name="Marletaz F."/>
            <person name="Cho S.-J."/>
            <person name="Edsinger-Gonzales E."/>
            <person name="Havlak P."/>
            <person name="Kuo D.-H."/>
            <person name="Larsson T."/>
            <person name="Lv J."/>
            <person name="Arendt D."/>
            <person name="Savage R."/>
            <person name="Osoegawa K."/>
            <person name="de Jong P."/>
            <person name="Lindberg D.R."/>
            <person name="Seaver E.C."/>
            <person name="Weisblat D.A."/>
            <person name="Putnam N.H."/>
            <person name="Grigoriev I.V."/>
            <person name="Rokhsar D.S."/>
        </authorList>
    </citation>
    <scope>NUCLEOTIDE SEQUENCE</scope>
</reference>
<reference evidence="4" key="3">
    <citation type="submission" date="2015-06" db="UniProtKB">
        <authorList>
            <consortium name="EnsemblMetazoa"/>
        </authorList>
    </citation>
    <scope>IDENTIFICATION</scope>
</reference>
<dbReference type="GeneID" id="20199425"/>
<reference evidence="3 5" key="2">
    <citation type="journal article" date="2013" name="Nature">
        <title>Insights into bilaterian evolution from three spiralian genomes.</title>
        <authorList>
            <person name="Simakov O."/>
            <person name="Marletaz F."/>
            <person name="Cho S.J."/>
            <person name="Edsinger-Gonzales E."/>
            <person name="Havlak P."/>
            <person name="Hellsten U."/>
            <person name="Kuo D.H."/>
            <person name="Larsson T."/>
            <person name="Lv J."/>
            <person name="Arendt D."/>
            <person name="Savage R."/>
            <person name="Osoegawa K."/>
            <person name="de Jong P."/>
            <person name="Grimwood J."/>
            <person name="Chapman J.A."/>
            <person name="Shapiro H."/>
            <person name="Aerts A."/>
            <person name="Otillar R.P."/>
            <person name="Terry A.Y."/>
            <person name="Boore J.L."/>
            <person name="Grigoriev I.V."/>
            <person name="Lindberg D.R."/>
            <person name="Seaver E.C."/>
            <person name="Weisblat D.A."/>
            <person name="Putnam N.H."/>
            <person name="Rokhsar D.S."/>
        </authorList>
    </citation>
    <scope>NUCLEOTIDE SEQUENCE</scope>
</reference>
<dbReference type="Gene3D" id="3.30.40.10">
    <property type="entry name" value="Zinc/RING finger domain, C3HC4 (zinc finger)"/>
    <property type="match status" value="1"/>
</dbReference>
<dbReference type="InterPro" id="IPR041282">
    <property type="entry name" value="FYVE_2"/>
</dbReference>
<feature type="coiled-coil region" evidence="1">
    <location>
        <begin position="59"/>
        <end position="86"/>
    </location>
</feature>
<dbReference type="CTD" id="20199425"/>
<keyword evidence="1" id="KW-0175">Coiled coil</keyword>
<accession>T1ES75</accession>
<dbReference type="AlphaFoldDB" id="T1ES75"/>
<sequence>MKTVRLTGSSYLTLGTKQQGSVFAIARWSNNLPRTNIDHLNKEEIDALKKVFSKMEEFEHEESERIRQLEEKVRKYEEMVKSETANRGNALKQNDIRLCRLCFVNRFPDGIGRVCVSCHRRVCNDCGSLSKSKSSLAATTSVSSFNKTQKVLEIIKNYAFQILLMSR</sequence>
<dbReference type="EnsemblMetazoa" id="HelroT162059">
    <property type="protein sequence ID" value="HelroP162059"/>
    <property type="gene ID" value="HelroG162059"/>
</dbReference>
<evidence type="ECO:0000256" key="1">
    <source>
        <dbReference type="SAM" id="Coils"/>
    </source>
</evidence>
<keyword evidence="5" id="KW-1185">Reference proteome</keyword>
<dbReference type="InParanoid" id="T1ES75"/>
<dbReference type="GO" id="GO:0016020">
    <property type="term" value="C:membrane"/>
    <property type="evidence" value="ECO:0007669"/>
    <property type="project" value="InterPro"/>
</dbReference>
<dbReference type="SUPFAM" id="SSF57903">
    <property type="entry name" value="FYVE/PHD zinc finger"/>
    <property type="match status" value="1"/>
</dbReference>
<dbReference type="InterPro" id="IPR011011">
    <property type="entry name" value="Znf_FYVE_PHD"/>
</dbReference>
<evidence type="ECO:0000313" key="3">
    <source>
        <dbReference type="EMBL" id="ESN98622.1"/>
    </source>
</evidence>
<dbReference type="EMBL" id="KB097143">
    <property type="protein sequence ID" value="ESN98622.1"/>
    <property type="molecule type" value="Genomic_DNA"/>
</dbReference>
<dbReference type="RefSeq" id="XP_009022628.1">
    <property type="nucleotide sequence ID" value="XM_009024380.1"/>
</dbReference>
<dbReference type="GO" id="GO:0031267">
    <property type="term" value="F:small GTPase binding"/>
    <property type="evidence" value="ECO:0007669"/>
    <property type="project" value="InterPro"/>
</dbReference>
<feature type="domain" description="FYVE-type zinc finger" evidence="2">
    <location>
        <begin position="39"/>
        <end position="135"/>
    </location>
</feature>
<dbReference type="GO" id="GO:0006887">
    <property type="term" value="P:exocytosis"/>
    <property type="evidence" value="ECO:0007669"/>
    <property type="project" value="InterPro"/>
</dbReference>
<evidence type="ECO:0000313" key="4">
    <source>
        <dbReference type="EnsemblMetazoa" id="HelroP162059"/>
    </source>
</evidence>
<dbReference type="PANTHER" id="PTHR12157:SF21">
    <property type="entry name" value="RAB3 INTERACTING MOLECULE, ISOFORM F"/>
    <property type="match status" value="1"/>
</dbReference>
<dbReference type="EMBL" id="AMQM01001019">
    <property type="status" value="NOT_ANNOTATED_CDS"/>
    <property type="molecule type" value="Genomic_DNA"/>
</dbReference>
<organism evidence="4 5">
    <name type="scientific">Helobdella robusta</name>
    <name type="common">Californian leech</name>
    <dbReference type="NCBI Taxonomy" id="6412"/>
    <lineage>
        <taxon>Eukaryota</taxon>
        <taxon>Metazoa</taxon>
        <taxon>Spiralia</taxon>
        <taxon>Lophotrochozoa</taxon>
        <taxon>Annelida</taxon>
        <taxon>Clitellata</taxon>
        <taxon>Hirudinea</taxon>
        <taxon>Rhynchobdellida</taxon>
        <taxon>Glossiphoniidae</taxon>
        <taxon>Helobdella</taxon>
    </lineage>
</organism>
<name>T1ES75_HELRO</name>
<dbReference type="Pfam" id="PF02318">
    <property type="entry name" value="FYVE_2"/>
    <property type="match status" value="1"/>
</dbReference>
<evidence type="ECO:0000313" key="5">
    <source>
        <dbReference type="Proteomes" id="UP000015101"/>
    </source>
</evidence>
<dbReference type="KEGG" id="hro:HELRODRAFT_162059"/>